<proteinExistence type="inferred from homology"/>
<evidence type="ECO:0000256" key="4">
    <source>
        <dbReference type="ARBA" id="ARBA00022946"/>
    </source>
</evidence>
<dbReference type="InterPro" id="IPR029069">
    <property type="entry name" value="HotDog_dom_sf"/>
</dbReference>
<accession>R9P7S5</accession>
<sequence length="529" mass="59188">MASTSSSSLLRVFGRSAAPAQAQRLRSCRQFQRHLTQQASPLQETNAVREIHKLMAEVRGAHPQKLKLSMPSKLSSRDPQRLRRIPRPVADTNLTRFLSQSCAMTARLAPRRSWMKEMQFQQHPAEGTIQPGTSELPEAMLRPKRMQDSYVELYLPFTEDPELLEKYIATSGLIRLGKVLEDLDSLAGGISYQHALGGHPSEGSAPVYIVTASVDRLDLLAPLTADANYRLSGHVIYVGSSSMEVFVSIEQLTEPMRPNKICLTGRFTMAARNAHTLSSQRIAPLILETDAERALFAMGEAHKNRKRTEAASSLEKVPPSKEEAFLLHSQYLRGLQAGMFATDDLHGPAMKLEPVDHPNGATLVPVRKTSLSTTMHMHPQQRNVHQKIFGGFLMRSAYELAWMVSASFVNRHVQFLSLDALSFHAPVPIGAMLQLSSQIAYTSEPDQHPQRHTIAGVTVLAEVVDLETGERKKSNTFHFSFDLGETDHQVLPQTYKEAMEFIEGKRRVEIGTEMRRLYQGEQQVEQPPQ</sequence>
<comment type="similarity">
    <text evidence="1">Belongs to the acyl coenzyme A hydrolase family.</text>
</comment>
<dbReference type="FunFam" id="3.10.129.10:FF:000100">
    <property type="entry name" value="Related to acyl-coa thioester hydrolase"/>
    <property type="match status" value="1"/>
</dbReference>
<keyword evidence="7" id="KW-1185">Reference proteome</keyword>
<dbReference type="SUPFAM" id="SSF54637">
    <property type="entry name" value="Thioesterase/thiol ester dehydrase-isomerase"/>
    <property type="match status" value="2"/>
</dbReference>
<dbReference type="HOGENOM" id="CLU_032862_0_0_1"/>
<evidence type="ECO:0000256" key="1">
    <source>
        <dbReference type="ARBA" id="ARBA00010458"/>
    </source>
</evidence>
<gene>
    <name evidence="6" type="ORF">PHSY_004959</name>
</gene>
<dbReference type="FunFam" id="3.10.129.10:FF:000012">
    <property type="entry name" value="Acyl-coenzyme A thioesterase 9, mitochondrial"/>
    <property type="match status" value="1"/>
</dbReference>
<dbReference type="PANTHER" id="PTHR12655:SF0">
    <property type="entry name" value="ACYL-COENZYME A THIOESTERASE 9, MITOCHONDRIAL"/>
    <property type="match status" value="1"/>
</dbReference>
<dbReference type="OrthoDB" id="331699at2759"/>
<dbReference type="PANTHER" id="PTHR12655">
    <property type="entry name" value="ACYL-COA THIOESTERASE"/>
    <property type="match status" value="1"/>
</dbReference>
<keyword evidence="2" id="KW-0677">Repeat</keyword>
<evidence type="ECO:0000256" key="3">
    <source>
        <dbReference type="ARBA" id="ARBA00022801"/>
    </source>
</evidence>
<dbReference type="RefSeq" id="XP_012190961.1">
    <property type="nucleotide sequence ID" value="XM_012335571.1"/>
</dbReference>
<dbReference type="eggNOG" id="KOG2763">
    <property type="taxonomic scope" value="Eukaryota"/>
</dbReference>
<keyword evidence="3" id="KW-0378">Hydrolase</keyword>
<evidence type="ECO:0000259" key="5">
    <source>
        <dbReference type="PROSITE" id="PS51770"/>
    </source>
</evidence>
<name>R9P7S5_PSEHS</name>
<keyword evidence="4" id="KW-0809">Transit peptide</keyword>
<dbReference type="Gene3D" id="3.10.129.10">
    <property type="entry name" value="Hotdog Thioesterase"/>
    <property type="match status" value="2"/>
</dbReference>
<dbReference type="Proteomes" id="UP000014071">
    <property type="component" value="Unassembled WGS sequence"/>
</dbReference>
<dbReference type="GeneID" id="24110240"/>
<protein>
    <recommendedName>
        <fullName evidence="5">HotDog ACOT-type domain-containing protein</fullName>
    </recommendedName>
</protein>
<feature type="domain" description="HotDog ACOT-type" evidence="5">
    <location>
        <begin position="149"/>
        <end position="275"/>
    </location>
</feature>
<reference evidence="7" key="1">
    <citation type="journal article" date="2013" name="Genome Announc.">
        <title>Draft genome sequence of the basidiomycetous yeast-like fungus Pseudozyma hubeiensis SY62, which produces an abundant amount of the biosurfactant mannosylerythritol lipids.</title>
        <authorList>
            <person name="Konishi M."/>
            <person name="Hatada Y."/>
            <person name="Horiuchi J."/>
        </authorList>
    </citation>
    <scope>NUCLEOTIDE SEQUENCE [LARGE SCALE GENOMIC DNA]</scope>
    <source>
        <strain evidence="7">SY62</strain>
    </source>
</reference>
<dbReference type="GO" id="GO:0006637">
    <property type="term" value="P:acyl-CoA metabolic process"/>
    <property type="evidence" value="ECO:0007669"/>
    <property type="project" value="TreeGrafter"/>
</dbReference>
<dbReference type="EMBL" id="DF238809">
    <property type="protein sequence ID" value="GAC97374.1"/>
    <property type="molecule type" value="Genomic_DNA"/>
</dbReference>
<evidence type="ECO:0000313" key="7">
    <source>
        <dbReference type="Proteomes" id="UP000014071"/>
    </source>
</evidence>
<dbReference type="PROSITE" id="PS51770">
    <property type="entry name" value="HOTDOG_ACOT"/>
    <property type="match status" value="2"/>
</dbReference>
<evidence type="ECO:0000313" key="6">
    <source>
        <dbReference type="EMBL" id="GAC97374.1"/>
    </source>
</evidence>
<feature type="domain" description="HotDog ACOT-type" evidence="5">
    <location>
        <begin position="367"/>
        <end position="487"/>
    </location>
</feature>
<dbReference type="CDD" id="cd03442">
    <property type="entry name" value="BFIT_BACH"/>
    <property type="match status" value="2"/>
</dbReference>
<dbReference type="AlphaFoldDB" id="R9P7S5"/>
<organism evidence="6 7">
    <name type="scientific">Pseudozyma hubeiensis (strain SY62)</name>
    <name type="common">Yeast</name>
    <dbReference type="NCBI Taxonomy" id="1305764"/>
    <lineage>
        <taxon>Eukaryota</taxon>
        <taxon>Fungi</taxon>
        <taxon>Dikarya</taxon>
        <taxon>Basidiomycota</taxon>
        <taxon>Ustilaginomycotina</taxon>
        <taxon>Ustilaginomycetes</taxon>
        <taxon>Ustilaginales</taxon>
        <taxon>Ustilaginaceae</taxon>
        <taxon>Pseudozyma</taxon>
    </lineage>
</organism>
<dbReference type="GO" id="GO:0005739">
    <property type="term" value="C:mitochondrion"/>
    <property type="evidence" value="ECO:0007669"/>
    <property type="project" value="TreeGrafter"/>
</dbReference>
<dbReference type="InterPro" id="IPR033120">
    <property type="entry name" value="HOTDOG_ACOT"/>
</dbReference>
<evidence type="ECO:0000256" key="2">
    <source>
        <dbReference type="ARBA" id="ARBA00022737"/>
    </source>
</evidence>
<dbReference type="STRING" id="1305764.R9P7S5"/>
<dbReference type="GO" id="GO:0047617">
    <property type="term" value="F:fatty acyl-CoA hydrolase activity"/>
    <property type="evidence" value="ECO:0007669"/>
    <property type="project" value="TreeGrafter"/>
</dbReference>